<reference evidence="1 2" key="1">
    <citation type="journal article" date="2016" name="Genome Announc.">
        <title>Draft Genome Sequence of 'Halomonas chromatireducens' Strain AGD 8-3, a Haloalkaliphilic Chromate- and Selenite-Reducing Gammaproteobacterium.</title>
        <authorList>
            <person name="Sharko F.S."/>
            <person name="Shapovalova A.A."/>
            <person name="Tsygankova S.V."/>
            <person name="Komova A.V."/>
            <person name="Boulygina E.S."/>
            <person name="Teslyuk A.B."/>
            <person name="Gotovtsev P.M."/>
            <person name="Namsaraev Z.B."/>
            <person name="Khijniak T.V."/>
            <person name="Nedoluzhko A.V."/>
            <person name="Vasilov R.G."/>
        </authorList>
    </citation>
    <scope>NUCLEOTIDE SEQUENCE [LARGE SCALE GENOMIC DNA]</scope>
    <source>
        <strain evidence="1 2">AGD 8-3</strain>
    </source>
</reference>
<evidence type="ECO:0000313" key="2">
    <source>
        <dbReference type="Proteomes" id="UP000063387"/>
    </source>
</evidence>
<protein>
    <submittedName>
        <fullName evidence="1">Uncharacterized protein</fullName>
    </submittedName>
</protein>
<accession>A0A0X8HDK4</accession>
<dbReference type="AlphaFoldDB" id="A0A0X8HDK4"/>
<dbReference type="KEGG" id="hco:LOKO_01477"/>
<proteinExistence type="predicted"/>
<dbReference type="PATRIC" id="fig|507626.3.peg.1462"/>
<keyword evidence="2" id="KW-1185">Reference proteome</keyword>
<dbReference type="Proteomes" id="UP000063387">
    <property type="component" value="Chromosome"/>
</dbReference>
<sequence>MFLSLLDDRARPKGSRDPLGFEMVWTHFGRRVVGNLTTITSSWKIFAVGLLGFHWSNQLCRDLNPVDRQKVLQQHFLRYEQLAAYLRSSANDHEIMGITRVRKRLGDDRKTISIGTDQKSLILSDQVSYGIWGLYSTALRETGLVRGDLRELTETGLEIVGLIENNLIRQGEGLGMNWYFDFLRGQRKAVAIADLERENMRFVRAISADKVRDALIAALLRGSGKHHCQLALYDTCRALDLSVLKEAGMGTLVAKLGLQTKSPELRQALENVSQIERLLVLANALFNYLRRQDDEPLEAMASAIDLIYRFDHLPAGPDLTGVPYGSDLEALRVRLRSGDTLASLRCLLDMNKKIMTGRGGAAWVEESSSGRLRVRVKAETAHLPPIEELQTHWDYDYFLRSYARIAAQERR</sequence>
<evidence type="ECO:0000313" key="1">
    <source>
        <dbReference type="EMBL" id="AMD00545.1"/>
    </source>
</evidence>
<organism evidence="1 2">
    <name type="scientific">Halomonas chromatireducens</name>
    <dbReference type="NCBI Taxonomy" id="507626"/>
    <lineage>
        <taxon>Bacteria</taxon>
        <taxon>Pseudomonadati</taxon>
        <taxon>Pseudomonadota</taxon>
        <taxon>Gammaproteobacteria</taxon>
        <taxon>Oceanospirillales</taxon>
        <taxon>Halomonadaceae</taxon>
        <taxon>Halomonas</taxon>
    </lineage>
</organism>
<gene>
    <name evidence="1" type="ORF">LOKO_01477</name>
</gene>
<dbReference type="EMBL" id="CP014226">
    <property type="protein sequence ID" value="AMD00545.1"/>
    <property type="molecule type" value="Genomic_DNA"/>
</dbReference>
<dbReference type="STRING" id="507626.LOKO_01477"/>
<reference evidence="1 2" key="2">
    <citation type="submission" date="2016-02" db="EMBL/GenBank/DDBJ databases">
        <authorList>
            <person name="Wen L."/>
            <person name="He K."/>
            <person name="Yang H."/>
        </authorList>
    </citation>
    <scope>NUCLEOTIDE SEQUENCE [LARGE SCALE GENOMIC DNA]</scope>
    <source>
        <strain evidence="1 2">AGD 8-3</strain>
    </source>
</reference>
<name>A0A0X8HDK4_9GAMM</name>